<reference evidence="1 2" key="1">
    <citation type="submission" date="2012-10" db="EMBL/GenBank/DDBJ databases">
        <title>Genome assembly of Amycolatopsis azurea DSM 43854.</title>
        <authorList>
            <person name="Khatri I."/>
            <person name="Kaur I."/>
            <person name="Subramanian S."/>
            <person name="Mayilraj S."/>
        </authorList>
    </citation>
    <scope>NUCLEOTIDE SEQUENCE [LARGE SCALE GENOMIC DNA]</scope>
    <source>
        <strain evidence="1 2">DSM 43854</strain>
    </source>
</reference>
<protein>
    <submittedName>
        <fullName evidence="1">Integral membrane protein</fullName>
    </submittedName>
</protein>
<dbReference type="Proteomes" id="UP000014137">
    <property type="component" value="Unassembled WGS sequence"/>
</dbReference>
<name>M2NTC1_9PSEU</name>
<comment type="caution">
    <text evidence="1">The sequence shown here is derived from an EMBL/GenBank/DDBJ whole genome shotgun (WGS) entry which is preliminary data.</text>
</comment>
<evidence type="ECO:0000313" key="2">
    <source>
        <dbReference type="Proteomes" id="UP000014137"/>
    </source>
</evidence>
<gene>
    <name evidence="1" type="ORF">C791_4553</name>
</gene>
<dbReference type="PATRIC" id="fig|1238180.3.peg.4596"/>
<accession>M2NTC1</accession>
<evidence type="ECO:0000313" key="1">
    <source>
        <dbReference type="EMBL" id="EMD25659.1"/>
    </source>
</evidence>
<sequence length="153" mass="16675">MVSRRDLLSTFRRPDDDIRASVEHDVLAKTLRVPPGQASVTVAGGVVTLLGRRPAARPRLFPPKRTTMKSTSLAVLRVTMGSLFLRAFADKAFGFGYATTSANAWVNGGSPTKGFLSHIDVGPRRDTALAGRRPLGGLAVHDRSFVEHNRRLR</sequence>
<organism evidence="1 2">
    <name type="scientific">Amycolatopsis azurea DSM 43854</name>
    <dbReference type="NCBI Taxonomy" id="1238180"/>
    <lineage>
        <taxon>Bacteria</taxon>
        <taxon>Bacillati</taxon>
        <taxon>Actinomycetota</taxon>
        <taxon>Actinomycetes</taxon>
        <taxon>Pseudonocardiales</taxon>
        <taxon>Pseudonocardiaceae</taxon>
        <taxon>Amycolatopsis</taxon>
    </lineage>
</organism>
<dbReference type="AlphaFoldDB" id="M2NTC1"/>
<dbReference type="EMBL" id="ANMG01000042">
    <property type="protein sequence ID" value="EMD25659.1"/>
    <property type="molecule type" value="Genomic_DNA"/>
</dbReference>
<proteinExistence type="predicted"/>